<dbReference type="RefSeq" id="WP_106299836.1">
    <property type="nucleotide sequence ID" value="NZ_PVWO01000013.1"/>
</dbReference>
<name>A0A2T1GML5_9CYAN</name>
<evidence type="ECO:0000313" key="2">
    <source>
        <dbReference type="Proteomes" id="UP000238937"/>
    </source>
</evidence>
<evidence type="ECO:0000313" key="1">
    <source>
        <dbReference type="EMBL" id="PSB59136.1"/>
    </source>
</evidence>
<dbReference type="Proteomes" id="UP000238937">
    <property type="component" value="Unassembled WGS sequence"/>
</dbReference>
<proteinExistence type="predicted"/>
<evidence type="ECO:0008006" key="3">
    <source>
        <dbReference type="Google" id="ProtNLM"/>
    </source>
</evidence>
<sequence>MSLHFVGSVRNQAGKSWFIRAAIEYLRQKSPVVMLDASADKSVGEIYNPSLNRNFNLRFDCHSIEADRLIEISDCGVTAIIKIPAYDNLHFENWIENIEIDRLDIPIYYWHINSGYDRLSTKIIKVFSTHFFIVDNEYYLNSLNGDKYEYRDIKRLSMQKFGISPKDTREIELTKKSLLDLTLDMPTISRTRIYRFLHTTFISIEESIAPEIKVH</sequence>
<organism evidence="1 2">
    <name type="scientific">Chamaesiphon polymorphus CCALA 037</name>
    <dbReference type="NCBI Taxonomy" id="2107692"/>
    <lineage>
        <taxon>Bacteria</taxon>
        <taxon>Bacillati</taxon>
        <taxon>Cyanobacteriota</taxon>
        <taxon>Cyanophyceae</taxon>
        <taxon>Gomontiellales</taxon>
        <taxon>Chamaesiphonaceae</taxon>
        <taxon>Chamaesiphon</taxon>
    </lineage>
</organism>
<protein>
    <recommendedName>
        <fullName evidence="3">CobQ/CobB/MinD/ParA nucleotide binding domain-containing protein</fullName>
    </recommendedName>
</protein>
<dbReference type="EMBL" id="PVWO01000013">
    <property type="protein sequence ID" value="PSB59136.1"/>
    <property type="molecule type" value="Genomic_DNA"/>
</dbReference>
<comment type="caution">
    <text evidence="1">The sequence shown here is derived from an EMBL/GenBank/DDBJ whole genome shotgun (WGS) entry which is preliminary data.</text>
</comment>
<dbReference type="AlphaFoldDB" id="A0A2T1GML5"/>
<reference evidence="1 2" key="1">
    <citation type="submission" date="2018-03" db="EMBL/GenBank/DDBJ databases">
        <title>The ancient ancestry and fast evolution of plastids.</title>
        <authorList>
            <person name="Moore K.R."/>
            <person name="Magnabosco C."/>
            <person name="Momper L."/>
            <person name="Gold D.A."/>
            <person name="Bosak T."/>
            <person name="Fournier G.P."/>
        </authorList>
    </citation>
    <scope>NUCLEOTIDE SEQUENCE [LARGE SCALE GENOMIC DNA]</scope>
    <source>
        <strain evidence="1 2">CCALA 037</strain>
    </source>
</reference>
<accession>A0A2T1GML5</accession>
<keyword evidence="2" id="KW-1185">Reference proteome</keyword>
<gene>
    <name evidence="1" type="ORF">C7B77_02065</name>
</gene>